<dbReference type="AlphaFoldDB" id="X0T0F9"/>
<reference evidence="1" key="1">
    <citation type="journal article" date="2014" name="Front. Microbiol.">
        <title>High frequency of phylogenetically diverse reductive dehalogenase-homologous genes in deep subseafloor sedimentary metagenomes.</title>
        <authorList>
            <person name="Kawai M."/>
            <person name="Futagami T."/>
            <person name="Toyoda A."/>
            <person name="Takaki Y."/>
            <person name="Nishi S."/>
            <person name="Hori S."/>
            <person name="Arai W."/>
            <person name="Tsubouchi T."/>
            <person name="Morono Y."/>
            <person name="Uchiyama I."/>
            <person name="Ito T."/>
            <person name="Fujiyama A."/>
            <person name="Inagaki F."/>
            <person name="Takami H."/>
        </authorList>
    </citation>
    <scope>NUCLEOTIDE SEQUENCE</scope>
    <source>
        <strain evidence="1">Expedition CK06-06</strain>
    </source>
</reference>
<sequence>MIPGDIVKKKRNGHVLFEVLEVIKDAQPVGIKVRPLDHPTKAAQVFDLATLVVVDPLDALGEQSGW</sequence>
<gene>
    <name evidence="1" type="ORF">S01H1_07531</name>
</gene>
<comment type="caution">
    <text evidence="1">The sequence shown here is derived from an EMBL/GenBank/DDBJ whole genome shotgun (WGS) entry which is preliminary data.</text>
</comment>
<name>X0T0F9_9ZZZZ</name>
<protein>
    <submittedName>
        <fullName evidence="1">Uncharacterized protein</fullName>
    </submittedName>
</protein>
<accession>X0T0F9</accession>
<dbReference type="EMBL" id="BARS01003877">
    <property type="protein sequence ID" value="GAF69515.1"/>
    <property type="molecule type" value="Genomic_DNA"/>
</dbReference>
<organism evidence="1">
    <name type="scientific">marine sediment metagenome</name>
    <dbReference type="NCBI Taxonomy" id="412755"/>
    <lineage>
        <taxon>unclassified sequences</taxon>
        <taxon>metagenomes</taxon>
        <taxon>ecological metagenomes</taxon>
    </lineage>
</organism>
<evidence type="ECO:0000313" key="1">
    <source>
        <dbReference type="EMBL" id="GAF69515.1"/>
    </source>
</evidence>
<proteinExistence type="predicted"/>